<dbReference type="PROSITE" id="PS50949">
    <property type="entry name" value="HTH_GNTR"/>
    <property type="match status" value="1"/>
</dbReference>
<sequence>MHAQNLVDQNAIIESSSTALLPTEEQSVVDLILKAILEQRIAPGTKLGEEALANIFGVSRTRIRRVLLSLSHRYVVELRPNRGAIVASPSEQEARNIFEARRAIELAIAKGLAKQIGRSELAELRKHVRAEADARKRADSREAIRLSGEFHLLLARLAGSKTLSGILETLVSQTSLIIGLYGHRHGSSCAYEDHEEIINALNSKDPQKASALMLDHLEKIESTLDLTPEPTMSQDLHSIFGQIAAKD</sequence>
<dbReference type="Pfam" id="PF00392">
    <property type="entry name" value="GntR"/>
    <property type="match status" value="1"/>
</dbReference>
<dbReference type="PANTHER" id="PTHR43537:SF53">
    <property type="entry name" value="HTH-TYPE TRANSCRIPTIONAL REPRESSOR NANR"/>
    <property type="match status" value="1"/>
</dbReference>
<evidence type="ECO:0000313" key="5">
    <source>
        <dbReference type="EMBL" id="RUM98301.1"/>
    </source>
</evidence>
<reference evidence="5 6" key="1">
    <citation type="submission" date="2018-11" db="EMBL/GenBank/DDBJ databases">
        <title>Pseudaminobacter arsenicus sp. nov., an arsenic-resistant bacterium isolated from arsenic-rich aquifers.</title>
        <authorList>
            <person name="Mu Y."/>
        </authorList>
    </citation>
    <scope>NUCLEOTIDE SEQUENCE [LARGE SCALE GENOMIC DNA]</scope>
    <source>
        <strain evidence="5 6">CB3</strain>
    </source>
</reference>
<keyword evidence="2" id="KW-0238">DNA-binding</keyword>
<dbReference type="OrthoDB" id="7618373at2"/>
<accession>A0A432V7Z4</accession>
<dbReference type="EMBL" id="RKST01000007">
    <property type="protein sequence ID" value="RUM98301.1"/>
    <property type="molecule type" value="Genomic_DNA"/>
</dbReference>
<dbReference type="Pfam" id="PF07729">
    <property type="entry name" value="FCD"/>
    <property type="match status" value="1"/>
</dbReference>
<dbReference type="AlphaFoldDB" id="A0A432V7Z4"/>
<proteinExistence type="predicted"/>
<evidence type="ECO:0000256" key="1">
    <source>
        <dbReference type="ARBA" id="ARBA00023015"/>
    </source>
</evidence>
<dbReference type="InterPro" id="IPR000524">
    <property type="entry name" value="Tscrpt_reg_HTH_GntR"/>
</dbReference>
<dbReference type="SUPFAM" id="SSF48008">
    <property type="entry name" value="GntR ligand-binding domain-like"/>
    <property type="match status" value="1"/>
</dbReference>
<gene>
    <name evidence="5" type="ORF">EET67_08265</name>
</gene>
<keyword evidence="3" id="KW-0804">Transcription</keyword>
<dbReference type="Proteomes" id="UP000281647">
    <property type="component" value="Unassembled WGS sequence"/>
</dbReference>
<dbReference type="InterPro" id="IPR036390">
    <property type="entry name" value="WH_DNA-bd_sf"/>
</dbReference>
<evidence type="ECO:0000259" key="4">
    <source>
        <dbReference type="PROSITE" id="PS50949"/>
    </source>
</evidence>
<evidence type="ECO:0000256" key="3">
    <source>
        <dbReference type="ARBA" id="ARBA00023163"/>
    </source>
</evidence>
<dbReference type="GO" id="GO:0003700">
    <property type="term" value="F:DNA-binding transcription factor activity"/>
    <property type="evidence" value="ECO:0007669"/>
    <property type="project" value="InterPro"/>
</dbReference>
<protein>
    <submittedName>
        <fullName evidence="5">GntR family transcriptional regulator</fullName>
    </submittedName>
</protein>
<organism evidence="5 6">
    <name type="scientific">Borborobacter arsenicus</name>
    <dbReference type="NCBI Taxonomy" id="1851146"/>
    <lineage>
        <taxon>Bacteria</taxon>
        <taxon>Pseudomonadati</taxon>
        <taxon>Pseudomonadota</taxon>
        <taxon>Alphaproteobacteria</taxon>
        <taxon>Hyphomicrobiales</taxon>
        <taxon>Phyllobacteriaceae</taxon>
        <taxon>Borborobacter</taxon>
    </lineage>
</organism>
<evidence type="ECO:0000313" key="6">
    <source>
        <dbReference type="Proteomes" id="UP000281647"/>
    </source>
</evidence>
<dbReference type="SMART" id="SM00345">
    <property type="entry name" value="HTH_GNTR"/>
    <property type="match status" value="1"/>
</dbReference>
<keyword evidence="6" id="KW-1185">Reference proteome</keyword>
<keyword evidence="1" id="KW-0805">Transcription regulation</keyword>
<dbReference type="InterPro" id="IPR008920">
    <property type="entry name" value="TF_FadR/GntR_C"/>
</dbReference>
<name>A0A432V7Z4_9HYPH</name>
<dbReference type="InterPro" id="IPR036388">
    <property type="entry name" value="WH-like_DNA-bd_sf"/>
</dbReference>
<dbReference type="Gene3D" id="1.20.120.530">
    <property type="entry name" value="GntR ligand-binding domain-like"/>
    <property type="match status" value="1"/>
</dbReference>
<dbReference type="InterPro" id="IPR011711">
    <property type="entry name" value="GntR_C"/>
</dbReference>
<dbReference type="Gene3D" id="1.10.10.10">
    <property type="entry name" value="Winged helix-like DNA-binding domain superfamily/Winged helix DNA-binding domain"/>
    <property type="match status" value="1"/>
</dbReference>
<dbReference type="SUPFAM" id="SSF46785">
    <property type="entry name" value="Winged helix' DNA-binding domain"/>
    <property type="match status" value="1"/>
</dbReference>
<dbReference type="GO" id="GO:0003677">
    <property type="term" value="F:DNA binding"/>
    <property type="evidence" value="ECO:0007669"/>
    <property type="project" value="UniProtKB-KW"/>
</dbReference>
<evidence type="ECO:0000256" key="2">
    <source>
        <dbReference type="ARBA" id="ARBA00023125"/>
    </source>
</evidence>
<dbReference type="PANTHER" id="PTHR43537">
    <property type="entry name" value="TRANSCRIPTIONAL REGULATOR, GNTR FAMILY"/>
    <property type="match status" value="1"/>
</dbReference>
<comment type="caution">
    <text evidence="5">The sequence shown here is derived from an EMBL/GenBank/DDBJ whole genome shotgun (WGS) entry which is preliminary data.</text>
</comment>
<feature type="domain" description="HTH gntR-type" evidence="4">
    <location>
        <begin position="22"/>
        <end position="89"/>
    </location>
</feature>
<dbReference type="SMART" id="SM00895">
    <property type="entry name" value="FCD"/>
    <property type="match status" value="1"/>
</dbReference>